<feature type="transmembrane region" description="Helical" evidence="10">
    <location>
        <begin position="267"/>
        <end position="285"/>
    </location>
</feature>
<feature type="transmembrane region" description="Helical" evidence="10">
    <location>
        <begin position="113"/>
        <end position="133"/>
    </location>
</feature>
<keyword evidence="3 8" id="KW-0812">Transmembrane</keyword>
<evidence type="ECO:0000256" key="8">
    <source>
        <dbReference type="RuleBase" id="RU003755"/>
    </source>
</evidence>
<keyword evidence="5" id="KW-0653">Protein transport</keyword>
<gene>
    <name evidence="11" type="primary">SLC15A2</name>
</gene>
<keyword evidence="6 10" id="KW-1133">Transmembrane helix</keyword>
<evidence type="ECO:0000256" key="6">
    <source>
        <dbReference type="ARBA" id="ARBA00022989"/>
    </source>
</evidence>
<evidence type="ECO:0000313" key="12">
    <source>
        <dbReference type="Proteomes" id="UP000823872"/>
    </source>
</evidence>
<evidence type="ECO:0000256" key="7">
    <source>
        <dbReference type="ARBA" id="ARBA00023136"/>
    </source>
</evidence>
<evidence type="ECO:0000256" key="10">
    <source>
        <dbReference type="SAM" id="Phobius"/>
    </source>
</evidence>
<dbReference type="SUPFAM" id="SSF103473">
    <property type="entry name" value="MFS general substrate transporter"/>
    <property type="match status" value="1"/>
</dbReference>
<dbReference type="InterPro" id="IPR036259">
    <property type="entry name" value="MFS_trans_sf"/>
</dbReference>
<feature type="transmembrane region" description="Helical" evidence="10">
    <location>
        <begin position="644"/>
        <end position="666"/>
    </location>
</feature>
<feature type="transmembrane region" description="Helical" evidence="10">
    <location>
        <begin position="616"/>
        <end position="638"/>
    </location>
</feature>
<evidence type="ECO:0000256" key="5">
    <source>
        <dbReference type="ARBA" id="ARBA00022856"/>
    </source>
</evidence>
<dbReference type="GeneTree" id="ENSGT00940000156507"/>
<organism evidence="11 12">
    <name type="scientific">Felis catus</name>
    <name type="common">Cat</name>
    <name type="synonym">Felis silvestris catus</name>
    <dbReference type="NCBI Taxonomy" id="9685"/>
    <lineage>
        <taxon>Eukaryota</taxon>
        <taxon>Metazoa</taxon>
        <taxon>Chordata</taxon>
        <taxon>Craniata</taxon>
        <taxon>Vertebrata</taxon>
        <taxon>Euteleostomi</taxon>
        <taxon>Mammalia</taxon>
        <taxon>Eutheria</taxon>
        <taxon>Laurasiatheria</taxon>
        <taxon>Carnivora</taxon>
        <taxon>Feliformia</taxon>
        <taxon>Felidae</taxon>
        <taxon>Felinae</taxon>
        <taxon>Felis</taxon>
    </lineage>
</organism>
<feature type="transmembrane region" description="Helical" evidence="10">
    <location>
        <begin position="154"/>
        <end position="174"/>
    </location>
</feature>
<dbReference type="Pfam" id="PF00854">
    <property type="entry name" value="PTR2"/>
    <property type="match status" value="2"/>
</dbReference>
<evidence type="ECO:0000256" key="4">
    <source>
        <dbReference type="ARBA" id="ARBA00022847"/>
    </source>
</evidence>
<comment type="subcellular location">
    <subcellularLocation>
        <location evidence="1 8">Membrane</location>
        <topology evidence="1 8">Multi-pass membrane protein</topology>
    </subcellularLocation>
</comment>
<dbReference type="InterPro" id="IPR000109">
    <property type="entry name" value="POT_fam"/>
</dbReference>
<name>A0ABI7YTX3_FELCA</name>
<keyword evidence="7 10" id="KW-0472">Membrane</keyword>
<keyword evidence="8" id="KW-0813">Transport</keyword>
<dbReference type="SUPFAM" id="SSF75217">
    <property type="entry name" value="alpha/beta knot"/>
    <property type="match status" value="1"/>
</dbReference>
<feature type="transmembrane region" description="Helical" evidence="10">
    <location>
        <begin position="58"/>
        <end position="76"/>
    </location>
</feature>
<evidence type="ECO:0000256" key="2">
    <source>
        <dbReference type="ARBA" id="ARBA00005982"/>
    </source>
</evidence>
<feature type="transmembrane region" description="Helical" evidence="10">
    <location>
        <begin position="348"/>
        <end position="366"/>
    </location>
</feature>
<feature type="transmembrane region" description="Helical" evidence="10">
    <location>
        <begin position="186"/>
        <end position="206"/>
    </location>
</feature>
<dbReference type="PROSITE" id="PS01023">
    <property type="entry name" value="PTR2_2"/>
    <property type="match status" value="1"/>
</dbReference>
<sequence>MNPFQKNESKETLFSPVSTEEVPPQPLSLPKKPPPKICGSNYPLSIAFIVVNEFCERFSYYGMKAVLTLYFLYFLHWNEDTSTSIYHAFSSLCYFTPILGAAIADSWLGKFKVLSLVGLSLIALGTGGIKPCVAAFGGDQFEEKHAEERTRYFSVFYLSINAGSLISTFITPMLRGDVQCFGEDCYALAFGVPGLLMVIALVVFAMGSKIYRKPPPEGNIVSQVVKCIWFAISNRFNNRSGDIPKRQHWLDWAAEKYPKQLIMDVKALTRVLFLYIPLPMFWALLDQQGSRWTLQATRMNGNLGVFVLQPDQMQVLNPLLVLIFIPLFDLVIYRLVSKCGINFSSLRKMAVGMILASLAFAVAAAVELKINRMTPPQPSPQEIFLQVLNLADDEVKVTVLGDENNTLLEESLRSFQKMPHYAQLHLKTKSQDFHFYLTYHNLSVYTKHSVEEKNWYSLILREGGKNISSMMVKDEGNKTANGMTTVRFINTLHKEVNISLTTDIFLSVGEDYGVSAYITVQSGEYAAVHCRTEDKDFLLNMGLLDFGATYLFVITNNTNQDPQAWKMKDTPANKLSIAWQLPQYALVTAGEVMFSVTGLEFSYSQAPSSMKSVLQAAWLLTVAVGNIIVLVVAQFSGLVQWAEFILFSCLLLVVCLIFSIMGYYYVPIKPENLQKPADKQILHTQGNVINLETKKTKL</sequence>
<feature type="transmembrane region" description="Helical" evidence="10">
    <location>
        <begin position="88"/>
        <end position="107"/>
    </location>
</feature>
<evidence type="ECO:0000256" key="3">
    <source>
        <dbReference type="ARBA" id="ARBA00022692"/>
    </source>
</evidence>
<keyword evidence="12" id="KW-1185">Reference proteome</keyword>
<dbReference type="Proteomes" id="UP000823872">
    <property type="component" value="Chromosome C2"/>
</dbReference>
<accession>A0ABI7YTX3</accession>
<feature type="transmembrane region" description="Helical" evidence="10">
    <location>
        <begin position="315"/>
        <end position="336"/>
    </location>
</feature>
<keyword evidence="5" id="KW-0571">Peptide transport</keyword>
<evidence type="ECO:0000256" key="1">
    <source>
        <dbReference type="ARBA" id="ARBA00004141"/>
    </source>
</evidence>
<reference evidence="11" key="3">
    <citation type="submission" date="2025-09" db="UniProtKB">
        <authorList>
            <consortium name="Ensembl"/>
        </authorList>
    </citation>
    <scope>IDENTIFICATION</scope>
    <source>
        <strain evidence="11">breed Abyssinian</strain>
    </source>
</reference>
<dbReference type="PANTHER" id="PTHR11654">
    <property type="entry name" value="OLIGOPEPTIDE TRANSPORTER-RELATED"/>
    <property type="match status" value="1"/>
</dbReference>
<feature type="region of interest" description="Disordered" evidence="9">
    <location>
        <begin position="1"/>
        <end position="30"/>
    </location>
</feature>
<dbReference type="CDD" id="cd17347">
    <property type="entry name" value="MFS_SLC15A1_2_like"/>
    <property type="match status" value="1"/>
</dbReference>
<evidence type="ECO:0000313" key="11">
    <source>
        <dbReference type="Ensembl" id="ENSFCTP00005038327.1"/>
    </source>
</evidence>
<keyword evidence="4" id="KW-0769">Symport</keyword>
<dbReference type="Ensembl" id="ENSFCTT00005052276.1">
    <property type="protein sequence ID" value="ENSFCTP00005038327.1"/>
    <property type="gene ID" value="ENSFCTG00005018107.1"/>
</dbReference>
<dbReference type="InterPro" id="IPR029028">
    <property type="entry name" value="Alpha/beta_knot_MTases"/>
</dbReference>
<proteinExistence type="inferred from homology"/>
<reference evidence="11" key="2">
    <citation type="submission" date="2025-08" db="UniProtKB">
        <authorList>
            <consortium name="Ensembl"/>
        </authorList>
    </citation>
    <scope>IDENTIFICATION</scope>
    <source>
        <strain evidence="11">breed Abyssinian</strain>
    </source>
</reference>
<evidence type="ECO:0000256" key="9">
    <source>
        <dbReference type="SAM" id="MobiDB-lite"/>
    </source>
</evidence>
<dbReference type="InterPro" id="IPR018456">
    <property type="entry name" value="PTR2_symporter_CS"/>
</dbReference>
<evidence type="ECO:0008006" key="13">
    <source>
        <dbReference type="Google" id="ProtNLM"/>
    </source>
</evidence>
<comment type="similarity">
    <text evidence="2 8">Belongs to the major facilitator superfamily. Proton-dependent oligopeptide transporter (POT/PTR) (TC 2.A.17) family.</text>
</comment>
<protein>
    <recommendedName>
        <fullName evidence="13">Solute carrier family 15 member 2</fullName>
    </recommendedName>
</protein>
<dbReference type="Gene3D" id="1.20.1250.20">
    <property type="entry name" value="MFS general substrate transporter like domains"/>
    <property type="match status" value="2"/>
</dbReference>
<reference evidence="11 12" key="1">
    <citation type="submission" date="2021-02" db="EMBL/GenBank/DDBJ databases">
        <title>Safari Cat Assemblies.</title>
        <authorList>
            <person name="Bredemeyer K.R."/>
            <person name="Murphy W.J."/>
        </authorList>
    </citation>
    <scope>NUCLEOTIDE SEQUENCE [LARGE SCALE GENOMIC DNA]</scope>
</reference>